<evidence type="ECO:0000256" key="9">
    <source>
        <dbReference type="ARBA" id="ARBA00023065"/>
    </source>
</evidence>
<evidence type="ECO:0000256" key="5">
    <source>
        <dbReference type="ARBA" id="ARBA00022840"/>
    </source>
</evidence>
<keyword evidence="4" id="KW-0547">Nucleotide-binding</keyword>
<dbReference type="GO" id="GO:0005524">
    <property type="term" value="F:ATP binding"/>
    <property type="evidence" value="ECO:0007669"/>
    <property type="project" value="UniProtKB-KW"/>
</dbReference>
<comment type="catalytic activity">
    <reaction evidence="14">
        <text>Na(+)(in) + ATP + H2O = Na(+)(out) + ADP + phosphate + H(+)</text>
        <dbReference type="Rhea" id="RHEA:14633"/>
        <dbReference type="ChEBI" id="CHEBI:15377"/>
        <dbReference type="ChEBI" id="CHEBI:15378"/>
        <dbReference type="ChEBI" id="CHEBI:29101"/>
        <dbReference type="ChEBI" id="CHEBI:30616"/>
        <dbReference type="ChEBI" id="CHEBI:43474"/>
        <dbReference type="ChEBI" id="CHEBI:456216"/>
        <dbReference type="EC" id="7.2.2.3"/>
    </reaction>
    <physiologicalReaction direction="left-to-right" evidence="14">
        <dbReference type="Rhea" id="RHEA:14634"/>
    </physiologicalReaction>
</comment>
<dbReference type="EC" id="7.2.2.3" evidence="12"/>
<dbReference type="GO" id="GO:0030007">
    <property type="term" value="P:intracellular potassium ion homeostasis"/>
    <property type="evidence" value="ECO:0007669"/>
    <property type="project" value="TreeGrafter"/>
</dbReference>
<keyword evidence="8" id="KW-0915">Sodium</keyword>
<evidence type="ECO:0000256" key="14">
    <source>
        <dbReference type="ARBA" id="ARBA00049499"/>
    </source>
</evidence>
<keyword evidence="2" id="KW-1003">Cell membrane</keyword>
<feature type="transmembrane region" description="Helical" evidence="17">
    <location>
        <begin position="850"/>
        <end position="879"/>
    </location>
</feature>
<dbReference type="SMART" id="SM00831">
    <property type="entry name" value="Cation_ATPase_N"/>
    <property type="match status" value="1"/>
</dbReference>
<dbReference type="GO" id="GO:0005886">
    <property type="term" value="C:plasma membrane"/>
    <property type="evidence" value="ECO:0007669"/>
    <property type="project" value="UniProtKB-SubCell"/>
</dbReference>
<feature type="domain" description="Cation-transporting P-type ATPase N-terminal" evidence="18">
    <location>
        <begin position="28"/>
        <end position="102"/>
    </location>
</feature>
<dbReference type="Pfam" id="PF13246">
    <property type="entry name" value="Cation_ATPase"/>
    <property type="match status" value="1"/>
</dbReference>
<dbReference type="Gene3D" id="1.20.1110.10">
    <property type="entry name" value="Calcium-transporting ATPase, transmembrane domain"/>
    <property type="match status" value="1"/>
</dbReference>
<keyword evidence="9" id="KW-0406">Ion transport</keyword>
<dbReference type="GO" id="GO:1902600">
    <property type="term" value="P:proton transmembrane transport"/>
    <property type="evidence" value="ECO:0007669"/>
    <property type="project" value="TreeGrafter"/>
</dbReference>
<feature type="compositionally biased region" description="Basic and acidic residues" evidence="16">
    <location>
        <begin position="386"/>
        <end position="401"/>
    </location>
</feature>
<dbReference type="GO" id="GO:0005391">
    <property type="term" value="F:P-type sodium:potassium-exchanging transporter activity"/>
    <property type="evidence" value="ECO:0007669"/>
    <property type="project" value="TreeGrafter"/>
</dbReference>
<dbReference type="PRINTS" id="PR00121">
    <property type="entry name" value="NAKATPASE"/>
</dbReference>
<dbReference type="SUPFAM" id="SSF81653">
    <property type="entry name" value="Calcium ATPase, transduction domain A"/>
    <property type="match status" value="1"/>
</dbReference>
<proteinExistence type="inferred from homology"/>
<keyword evidence="6" id="KW-1278">Translocase</keyword>
<dbReference type="SUPFAM" id="SSF81665">
    <property type="entry name" value="Calcium ATPase, transmembrane domain M"/>
    <property type="match status" value="1"/>
</dbReference>
<dbReference type="Gene3D" id="3.40.50.1000">
    <property type="entry name" value="HAD superfamily/HAD-like"/>
    <property type="match status" value="1"/>
</dbReference>
<dbReference type="PANTHER" id="PTHR43294">
    <property type="entry name" value="SODIUM/POTASSIUM-TRANSPORTING ATPASE SUBUNIT ALPHA"/>
    <property type="match status" value="1"/>
</dbReference>
<dbReference type="GO" id="GO:0036376">
    <property type="term" value="P:sodium ion export across plasma membrane"/>
    <property type="evidence" value="ECO:0007669"/>
    <property type="project" value="TreeGrafter"/>
</dbReference>
<dbReference type="Pfam" id="PF00690">
    <property type="entry name" value="Cation_ATPase_N"/>
    <property type="match status" value="1"/>
</dbReference>
<dbReference type="GO" id="GO:1990573">
    <property type="term" value="P:potassium ion import across plasma membrane"/>
    <property type="evidence" value="ECO:0007669"/>
    <property type="project" value="TreeGrafter"/>
</dbReference>
<dbReference type="InterPro" id="IPR004014">
    <property type="entry name" value="ATPase_P-typ_cation-transptr_N"/>
</dbReference>
<dbReference type="Pfam" id="PF00689">
    <property type="entry name" value="Cation_ATPase_C"/>
    <property type="match status" value="1"/>
</dbReference>
<dbReference type="SUPFAM" id="SSF81660">
    <property type="entry name" value="Metal cation-transporting ATPase, ATP-binding domain N"/>
    <property type="match status" value="1"/>
</dbReference>
<evidence type="ECO:0000256" key="17">
    <source>
        <dbReference type="SAM" id="Phobius"/>
    </source>
</evidence>
<feature type="transmembrane region" description="Helical" evidence="17">
    <location>
        <begin position="82"/>
        <end position="103"/>
    </location>
</feature>
<dbReference type="NCBIfam" id="TIGR01494">
    <property type="entry name" value="ATPase_P-type"/>
    <property type="match status" value="2"/>
</dbReference>
<name>A0A0G4FMI8_9ALVE</name>
<keyword evidence="3 17" id="KW-0812">Transmembrane</keyword>
<feature type="transmembrane region" description="Helical" evidence="17">
    <location>
        <begin position="273"/>
        <end position="293"/>
    </location>
</feature>
<dbReference type="SFLD" id="SFLDG00002">
    <property type="entry name" value="C1.7:_P-type_atpase_like"/>
    <property type="match status" value="1"/>
</dbReference>
<protein>
    <recommendedName>
        <fullName evidence="15">P-type sodium-transporting ATPase4</fullName>
        <ecNumber evidence="12">7.2.2.3</ecNumber>
    </recommendedName>
</protein>
<feature type="transmembrane region" description="Helical" evidence="17">
    <location>
        <begin position="299"/>
        <end position="326"/>
    </location>
</feature>
<organism evidence="19">
    <name type="scientific">Chromera velia CCMP2878</name>
    <dbReference type="NCBI Taxonomy" id="1169474"/>
    <lineage>
        <taxon>Eukaryota</taxon>
        <taxon>Sar</taxon>
        <taxon>Alveolata</taxon>
        <taxon>Colpodellida</taxon>
        <taxon>Chromeraceae</taxon>
        <taxon>Chromera</taxon>
    </lineage>
</organism>
<dbReference type="FunFam" id="3.40.50.1000:FF:000083">
    <property type="entry name" value="Sodium/potassium-transporting ATPase subunit alpha"/>
    <property type="match status" value="1"/>
</dbReference>
<evidence type="ECO:0000256" key="16">
    <source>
        <dbReference type="SAM" id="MobiDB-lite"/>
    </source>
</evidence>
<dbReference type="InterPro" id="IPR023299">
    <property type="entry name" value="ATPase_P-typ_cyto_dom_N"/>
</dbReference>
<evidence type="ECO:0000256" key="8">
    <source>
        <dbReference type="ARBA" id="ARBA00023053"/>
    </source>
</evidence>
<dbReference type="InterPro" id="IPR006068">
    <property type="entry name" value="ATPase_P-typ_cation-transptr_C"/>
</dbReference>
<evidence type="ECO:0000256" key="7">
    <source>
        <dbReference type="ARBA" id="ARBA00022989"/>
    </source>
</evidence>
<evidence type="ECO:0000256" key="1">
    <source>
        <dbReference type="ARBA" id="ARBA00004651"/>
    </source>
</evidence>
<dbReference type="VEuPathDB" id="CryptoDB:Cvel_17745"/>
<dbReference type="InterPro" id="IPR023298">
    <property type="entry name" value="ATPase_P-typ_TM_dom_sf"/>
</dbReference>
<dbReference type="Pfam" id="PF00122">
    <property type="entry name" value="E1-E2_ATPase"/>
    <property type="match status" value="1"/>
</dbReference>
<dbReference type="FunFam" id="1.20.1110.10:FF:000095">
    <property type="entry name" value="Sodium/potassium-transporting ATPase subunit alpha-1"/>
    <property type="match status" value="1"/>
</dbReference>
<gene>
    <name evidence="19" type="ORF">Cvel_17745</name>
</gene>
<dbReference type="SUPFAM" id="SSF56784">
    <property type="entry name" value="HAD-like"/>
    <property type="match status" value="1"/>
</dbReference>
<dbReference type="EMBL" id="CDMZ01000479">
    <property type="protein sequence ID" value="CEM15185.1"/>
    <property type="molecule type" value="Genomic_DNA"/>
</dbReference>
<dbReference type="InterPro" id="IPR050510">
    <property type="entry name" value="Cation_transp_ATPase_P-type"/>
</dbReference>
<evidence type="ECO:0000256" key="2">
    <source>
        <dbReference type="ARBA" id="ARBA00022475"/>
    </source>
</evidence>
<keyword evidence="7 17" id="KW-1133">Transmembrane helix</keyword>
<comment type="subcellular location">
    <subcellularLocation>
        <location evidence="1">Cell membrane</location>
        <topology evidence="1">Multi-pass membrane protein</topology>
    </subcellularLocation>
</comment>
<evidence type="ECO:0000256" key="11">
    <source>
        <dbReference type="ARBA" id="ARBA00023201"/>
    </source>
</evidence>
<dbReference type="PhylomeDB" id="A0A0G4FMI8"/>
<evidence type="ECO:0000256" key="10">
    <source>
        <dbReference type="ARBA" id="ARBA00023136"/>
    </source>
</evidence>
<evidence type="ECO:0000313" key="19">
    <source>
        <dbReference type="EMBL" id="CEM15185.1"/>
    </source>
</evidence>
<dbReference type="SFLD" id="SFLDS00003">
    <property type="entry name" value="Haloacid_Dehalogenase"/>
    <property type="match status" value="1"/>
</dbReference>
<dbReference type="PANTHER" id="PTHR43294:SF21">
    <property type="entry name" value="CATION TRANSPORTING ATPASE"/>
    <property type="match status" value="1"/>
</dbReference>
<dbReference type="AlphaFoldDB" id="A0A0G4FMI8"/>
<keyword evidence="5" id="KW-0067">ATP-binding</keyword>
<dbReference type="Gene3D" id="3.40.1110.10">
    <property type="entry name" value="Calcium-transporting ATPase, cytoplasmic domain N"/>
    <property type="match status" value="1"/>
</dbReference>
<sequence length="1050" mass="114905">MVSCGKKKPTAEDGEKDLTKKTAANPIFEHAWPTPQAEKELSTSVTTGLTTAEAEQRLARDGPNALTPPPTTPWWVNLGKHLLGGFALLLWAGGILCFIVYAIDQTRLPEFYLGVVLVVVVVVTGLFGYWQDSKADAVLAGFLKLTPQQAIVVRDGNEGVEMDATKLVKGDVVIMSGGQKVPADVLVIECQGLKVDNSSLTGESLPQKRGVGQSDELPHETHNIAFFGTQCTEGLAKGIVIRCGDDTFMGQIATAAVEGEKPQTQMQIELNRFILIITAIAVVLGLVFFGIAFALGYDWVVAVIFMIGIIVANVPEGLLVTVTVALTITAKNMAAKNVLVKNVETIETLGAVTVICSDKTGTLTQNRMTVRHAIYSQETFTAKISKMDHPGDATPERRDSGNHLSAGEDGVIKKMSSLDLSRPALHAVHYGTKFRSPTDTSLEFGLLLRCAGLCNHAKFTDKKGPLLQRPTNGDASESALLKFATSHMGVDSARKGNPEIACVPFNSTQKFMATIHEQATGRYLLLMKGAPEKIIGRCSRLVNGTPFDEDQKREFANAQMELAANGERVLAFAQLELSSKDFPKGFKFDVEEKNFPLEGLQFIGMLSLEDPPREEVPKAVQECQNAGIKVVMVTGDHPLTAKSIAQQVGIIDFEAVVTNLAEPNPDATAVVVTGPEVDELTDEQWDFILSRKQIVFARTLPQQKQAIVAHFQLKDNIVAVTGDGVNDSPALKKADVGIAMGITGSDVAKDAADMILMDDNFASIVKGVEEGRLIFDNLKKSIVYTLESNIPEILPFLANITIRIPLALTTIMILGIDLGTDMLPAIAFAYERPELNIMKRKPRDRVRDRLVTLQLIGVSYLQIGMIQGFSAYTAFFWVLNDFGFTTNNLLTQQQGVTWDRSDTDSENIGTCYRFVDDGGAGGGVNAGGIERCAGFGYRNLALRTAQSAHFVATVVGQIAGGIIHKTRFLSQLQHNWENMVLNFGFFEEVALCCLLVYTPGLNSVFGFEPMAAEFWWCGWPYFFLTIVYDEWRKWWCRKFPKSLVYKLTFF</sequence>
<comment type="similarity">
    <text evidence="13">Belongs to the cation transport ATPase (P-type) (TC 3.A.3) family.</text>
</comment>
<dbReference type="InterPro" id="IPR036412">
    <property type="entry name" value="HAD-like_sf"/>
</dbReference>
<dbReference type="GO" id="GO:0006883">
    <property type="term" value="P:intracellular sodium ion homeostasis"/>
    <property type="evidence" value="ECO:0007669"/>
    <property type="project" value="TreeGrafter"/>
</dbReference>
<dbReference type="InterPro" id="IPR001757">
    <property type="entry name" value="P_typ_ATPase"/>
</dbReference>
<feature type="transmembrane region" description="Helical" evidence="17">
    <location>
        <begin position="109"/>
        <end position="130"/>
    </location>
</feature>
<accession>A0A0G4FMI8</accession>
<dbReference type="InterPro" id="IPR018303">
    <property type="entry name" value="ATPase_P-typ_P_site"/>
</dbReference>
<evidence type="ECO:0000256" key="13">
    <source>
        <dbReference type="ARBA" id="ARBA00038148"/>
    </source>
</evidence>
<dbReference type="PROSITE" id="PS00154">
    <property type="entry name" value="ATPASE_E1_E2"/>
    <property type="match status" value="1"/>
</dbReference>
<evidence type="ECO:0000256" key="12">
    <source>
        <dbReference type="ARBA" id="ARBA00035029"/>
    </source>
</evidence>
<dbReference type="InterPro" id="IPR023214">
    <property type="entry name" value="HAD_sf"/>
</dbReference>
<evidence type="ECO:0000256" key="3">
    <source>
        <dbReference type="ARBA" id="ARBA00022692"/>
    </source>
</evidence>
<feature type="region of interest" description="Disordered" evidence="16">
    <location>
        <begin position="386"/>
        <end position="405"/>
    </location>
</feature>
<dbReference type="SFLD" id="SFLDF00027">
    <property type="entry name" value="p-type_atpase"/>
    <property type="match status" value="1"/>
</dbReference>
<keyword evidence="10 17" id="KW-0472">Membrane</keyword>
<evidence type="ECO:0000256" key="6">
    <source>
        <dbReference type="ARBA" id="ARBA00022967"/>
    </source>
</evidence>
<keyword evidence="11" id="KW-0813">Transport</keyword>
<dbReference type="Gene3D" id="2.70.150.10">
    <property type="entry name" value="Calcium-transporting ATPase, cytoplasmic transduction domain A"/>
    <property type="match status" value="1"/>
</dbReference>
<evidence type="ECO:0000256" key="4">
    <source>
        <dbReference type="ARBA" id="ARBA00022741"/>
    </source>
</evidence>
<dbReference type="PRINTS" id="PR00119">
    <property type="entry name" value="CATATPASE"/>
</dbReference>
<dbReference type="InterPro" id="IPR044492">
    <property type="entry name" value="P_typ_ATPase_HD_dom"/>
</dbReference>
<dbReference type="InterPro" id="IPR008250">
    <property type="entry name" value="ATPase_P-typ_transduc_dom_A_sf"/>
</dbReference>
<dbReference type="GO" id="GO:0016887">
    <property type="term" value="F:ATP hydrolysis activity"/>
    <property type="evidence" value="ECO:0007669"/>
    <property type="project" value="InterPro"/>
</dbReference>
<dbReference type="Pfam" id="PF08282">
    <property type="entry name" value="Hydrolase_3"/>
    <property type="match status" value="1"/>
</dbReference>
<reference evidence="19" key="1">
    <citation type="submission" date="2014-11" db="EMBL/GenBank/DDBJ databases">
        <authorList>
            <person name="Otto D Thomas"/>
            <person name="Naeem Raeece"/>
        </authorList>
    </citation>
    <scope>NUCLEOTIDE SEQUENCE</scope>
</reference>
<evidence type="ECO:0000259" key="18">
    <source>
        <dbReference type="SMART" id="SM00831"/>
    </source>
</evidence>
<dbReference type="FunFam" id="3.40.50.1000:FF:000001">
    <property type="entry name" value="Phospholipid-transporting ATPase IC"/>
    <property type="match status" value="1"/>
</dbReference>
<dbReference type="InterPro" id="IPR059000">
    <property type="entry name" value="ATPase_P-type_domA"/>
</dbReference>
<evidence type="ECO:0000256" key="15">
    <source>
        <dbReference type="ARBA" id="ARBA00067200"/>
    </source>
</evidence>
<keyword evidence="11" id="KW-0739">Sodium transport</keyword>